<name>A0A382SPL3_9ZZZZ</name>
<gene>
    <name evidence="1" type="ORF">METZ01_LOCUS364728</name>
</gene>
<dbReference type="Pfam" id="PF23818">
    <property type="entry name" value="Phage_tail_terminator_7"/>
    <property type="match status" value="1"/>
</dbReference>
<feature type="non-terminal residue" evidence="1">
    <location>
        <position position="126"/>
    </location>
</feature>
<protein>
    <submittedName>
        <fullName evidence="1">Uncharacterized protein</fullName>
    </submittedName>
</protein>
<proteinExistence type="predicted"/>
<accession>A0A382SPL3</accession>
<reference evidence="1" key="1">
    <citation type="submission" date="2018-05" db="EMBL/GenBank/DDBJ databases">
        <authorList>
            <person name="Lanie J.A."/>
            <person name="Ng W.-L."/>
            <person name="Kazmierczak K.M."/>
            <person name="Andrzejewski T.M."/>
            <person name="Davidsen T.M."/>
            <person name="Wayne K.J."/>
            <person name="Tettelin H."/>
            <person name="Glass J.I."/>
            <person name="Rusch D."/>
            <person name="Podicherti R."/>
            <person name="Tsui H.-C.T."/>
            <person name="Winkler M.E."/>
        </authorList>
    </citation>
    <scope>NUCLEOTIDE SEQUENCE</scope>
</reference>
<dbReference type="EMBL" id="UINC01130670">
    <property type="protein sequence ID" value="SVD11874.1"/>
    <property type="molecule type" value="Genomic_DNA"/>
</dbReference>
<sequence length="126" mass="14402">MATRTYTTRRQGIVNALVTKLKQIDGSGQYHINLSEQVEPRLKFWDEVDEFPAIHLNAGMETREYLTAGVKNRYMNVTLRCYVNEEDAVDALDALLEDVETVLEDNSSMTYTDKLNVTQAIQQITI</sequence>
<dbReference type="AlphaFoldDB" id="A0A382SPL3"/>
<evidence type="ECO:0000313" key="1">
    <source>
        <dbReference type="EMBL" id="SVD11874.1"/>
    </source>
</evidence>
<organism evidence="1">
    <name type="scientific">marine metagenome</name>
    <dbReference type="NCBI Taxonomy" id="408172"/>
    <lineage>
        <taxon>unclassified sequences</taxon>
        <taxon>metagenomes</taxon>
        <taxon>ecological metagenomes</taxon>
    </lineage>
</organism>
<dbReference type="InterPro" id="IPR056418">
    <property type="entry name" value="Phage_tail_terminator_p142"/>
</dbReference>